<protein>
    <recommendedName>
        <fullName evidence="7">LamG-like jellyroll fold domain-containing protein</fullName>
    </recommendedName>
</protein>
<dbReference type="InterPro" id="IPR050883">
    <property type="entry name" value="PNGase"/>
</dbReference>
<keyword evidence="5" id="KW-1015">Disulfide bond</keyword>
<dbReference type="SMART" id="SM00560">
    <property type="entry name" value="LamGL"/>
    <property type="match status" value="1"/>
</dbReference>
<dbReference type="GO" id="GO:0005975">
    <property type="term" value="P:carbohydrate metabolic process"/>
    <property type="evidence" value="ECO:0007669"/>
    <property type="project" value="InterPro"/>
</dbReference>
<dbReference type="SUPFAM" id="SSF48208">
    <property type="entry name" value="Six-hairpin glycosidases"/>
    <property type="match status" value="1"/>
</dbReference>
<dbReference type="GO" id="GO:0004553">
    <property type="term" value="F:hydrolase activity, hydrolyzing O-glycosyl compounds"/>
    <property type="evidence" value="ECO:0007669"/>
    <property type="project" value="UniProtKB-ARBA"/>
</dbReference>
<dbReference type="FunFam" id="3.30.2080.10:FF:000001">
    <property type="entry name" value="Alpha-1,2-mannosidase subfamily"/>
    <property type="match status" value="1"/>
</dbReference>
<dbReference type="EMBL" id="CP022743">
    <property type="protein sequence ID" value="ASU36367.1"/>
    <property type="molecule type" value="Genomic_DNA"/>
</dbReference>
<dbReference type="RefSeq" id="WP_094572396.1">
    <property type="nucleotide sequence ID" value="NZ_CP022743.1"/>
</dbReference>
<dbReference type="Gene3D" id="2.70.98.10">
    <property type="match status" value="2"/>
</dbReference>
<dbReference type="KEGG" id="muc:MuYL_4482"/>
<comment type="cofactor">
    <cofactor evidence="1">
        <name>Ca(2+)</name>
        <dbReference type="ChEBI" id="CHEBI:29108"/>
    </cofactor>
</comment>
<dbReference type="Pfam" id="PF13385">
    <property type="entry name" value="Laminin_G_3"/>
    <property type="match status" value="1"/>
</dbReference>
<keyword evidence="4" id="KW-0106">Calcium</keyword>
<evidence type="ECO:0000256" key="5">
    <source>
        <dbReference type="ARBA" id="ARBA00023157"/>
    </source>
</evidence>
<dbReference type="Pfam" id="PF17678">
    <property type="entry name" value="Glyco_hydro_92N"/>
    <property type="match status" value="1"/>
</dbReference>
<dbReference type="InterPro" id="IPR012939">
    <property type="entry name" value="Glyco_hydro_92"/>
</dbReference>
<evidence type="ECO:0000256" key="4">
    <source>
        <dbReference type="ARBA" id="ARBA00022837"/>
    </source>
</evidence>
<comment type="subunit">
    <text evidence="2">Monomer.</text>
</comment>
<dbReference type="OrthoDB" id="9804511at2"/>
<dbReference type="SUPFAM" id="SSF49899">
    <property type="entry name" value="Concanavalin A-like lectins/glucanases"/>
    <property type="match status" value="1"/>
</dbReference>
<keyword evidence="9" id="KW-1185">Reference proteome</keyword>
<feature type="domain" description="LamG-like jellyroll fold" evidence="7">
    <location>
        <begin position="944"/>
        <end position="1074"/>
    </location>
</feature>
<feature type="signal peptide" evidence="6">
    <location>
        <begin position="1"/>
        <end position="23"/>
    </location>
</feature>
<dbReference type="Gene3D" id="1.20.1050.60">
    <property type="entry name" value="alpha-1,2-mannosidase"/>
    <property type="match status" value="1"/>
</dbReference>
<reference evidence="8 9" key="1">
    <citation type="submission" date="2017-08" db="EMBL/GenBank/DDBJ databases">
        <title>Complete genome sequence of Mucilaginibacter sp. strain BJC16-A31.</title>
        <authorList>
            <consortium name="Henan University of Science and Technology"/>
            <person name="You X."/>
        </authorList>
    </citation>
    <scope>NUCLEOTIDE SEQUENCE [LARGE SCALE GENOMIC DNA]</scope>
    <source>
        <strain evidence="8 9">BJC16-A31</strain>
    </source>
</reference>
<dbReference type="InterPro" id="IPR006558">
    <property type="entry name" value="LamG-like"/>
</dbReference>
<evidence type="ECO:0000256" key="6">
    <source>
        <dbReference type="SAM" id="SignalP"/>
    </source>
</evidence>
<dbReference type="AlphaFoldDB" id="A0A223P2M5"/>
<name>A0A223P2M5_9SPHI</name>
<dbReference type="Gene3D" id="2.60.120.200">
    <property type="match status" value="1"/>
</dbReference>
<dbReference type="NCBIfam" id="TIGR01180">
    <property type="entry name" value="aman2_put"/>
    <property type="match status" value="1"/>
</dbReference>
<dbReference type="InterPro" id="IPR014718">
    <property type="entry name" value="GH-type_carb-bd"/>
</dbReference>
<dbReference type="InterPro" id="IPR041371">
    <property type="entry name" value="GH92_N"/>
</dbReference>
<dbReference type="GO" id="GO:0030246">
    <property type="term" value="F:carbohydrate binding"/>
    <property type="evidence" value="ECO:0007669"/>
    <property type="project" value="InterPro"/>
</dbReference>
<evidence type="ECO:0000256" key="3">
    <source>
        <dbReference type="ARBA" id="ARBA00022729"/>
    </source>
</evidence>
<evidence type="ECO:0000259" key="7">
    <source>
        <dbReference type="SMART" id="SM00560"/>
    </source>
</evidence>
<dbReference type="GO" id="GO:0006516">
    <property type="term" value="P:glycoprotein catabolic process"/>
    <property type="evidence" value="ECO:0007669"/>
    <property type="project" value="TreeGrafter"/>
</dbReference>
<feature type="chain" id="PRO_5012126584" description="LamG-like jellyroll fold domain-containing protein" evidence="6">
    <location>
        <begin position="24"/>
        <end position="1089"/>
    </location>
</feature>
<sequence length="1089" mass="120866">MKTPFTLAVVAVLVTLFCGGVSAQHANHLRYVNSFIGTAKSNVATKWGSEGGTYPGAVAPSGFIQISPETTFAKGYNYENNAIYYFSCSGHMSGFPEGSSGHFYVMPVNTDAGFEAGGYCRKFSHTNETASPGYYKVIFDDDHTIAEATTTVRAGLFRFTFAAASRPGIFIGDAMEINAVSPTVLQASNGNTVINFTEAYTNKKRVNGGWIFSFESPLKGEKVIGLKLSASPVGYASAQNNIDKEIGALSFEQIRKRTSDEWLKKLAVIDVIDENEQNKTVFYTALYHSLLIPWVIDDVNGKYKGADGEIYQKTGACQYGAFSPWDTFRSLHPLLTLLYPDKQKDVVLSMLDVYNQTGHLPTESMTGNHAVPIIVDSYLKGINGFSKELAYKAMKSNLVDSPFLQPDMDIYHKNGYIPFTRSESVTRTLEYAYDDWALSQYAKQVVHNDEDYKILLNRSYSYRNLFNADELFFLPRNKSGFKLQPGMSGYKEGDKWVYTYFVPQDAKDLINLLGGNERFAFRLDSALSHNAILFDNETVFHLPYLFNQADKPELTQKWCRQIMLERFSNSPGGLPGNDDLGSTSSWYVFSAIAVYPVCPGRPIYAIGSPLFQSVTLHLPNNKDFIINSPGSSVKNPVVQSIYINGELWPKSTISHAKLTAGGEMVFNMGHKAGKWPLNKKPVELSETKSSPKFEILSYSVTKKTVEPDELLSVKFSIINKGATGTKTVSLTVNGKRYGVKNCMVASGMIVKNSMQVRLYPVGKSILEINGMKPMSVIVKKSKKSVAHNYSVTALTATPMIRLNEKQQLNYNIQNIGGIKSVLNIPIIINDSVAFRDTLILNPGETKNLKHYFVAAKAGFQHVIIDNNKIDYKVYMGKKESLLLDLPSVGINADNLITDKSGFNNNGRIISSNAEDTKNIGDKLLFGDNCYVELNSAASLDELGETITMMTWVYPTSVEPGLTDVFTKGDINVLQVVAGKSLTFFTGGWGRGDCTVDLPSDWLQHWHHIAGVCNGKTLYVYIDGVLKGTAITNQIANLSVNNKWMLGRNEEFPSERIFHGYMNGAKIFKEALSEEDIFKVFNNEKEFVKK</sequence>
<proteinExistence type="predicted"/>
<dbReference type="GO" id="GO:0000224">
    <property type="term" value="F:peptide-N4-(N-acetyl-beta-glucosaminyl)asparagine amidase activity"/>
    <property type="evidence" value="ECO:0007669"/>
    <property type="project" value="TreeGrafter"/>
</dbReference>
<dbReference type="Proteomes" id="UP000215002">
    <property type="component" value="Chromosome"/>
</dbReference>
<accession>A0A223P2M5</accession>
<dbReference type="PANTHER" id="PTHR12143">
    <property type="entry name" value="PEPTIDE N-GLYCANASE PNGASE -RELATED"/>
    <property type="match status" value="1"/>
</dbReference>
<dbReference type="InterPro" id="IPR013320">
    <property type="entry name" value="ConA-like_dom_sf"/>
</dbReference>
<evidence type="ECO:0000313" key="9">
    <source>
        <dbReference type="Proteomes" id="UP000215002"/>
    </source>
</evidence>
<dbReference type="Gene3D" id="3.30.2080.10">
    <property type="entry name" value="GH92 mannosidase domain"/>
    <property type="match status" value="1"/>
</dbReference>
<evidence type="ECO:0000256" key="2">
    <source>
        <dbReference type="ARBA" id="ARBA00011245"/>
    </source>
</evidence>
<evidence type="ECO:0000313" key="8">
    <source>
        <dbReference type="EMBL" id="ASU36367.1"/>
    </source>
</evidence>
<gene>
    <name evidence="8" type="ORF">MuYL_4482</name>
</gene>
<dbReference type="Pfam" id="PF07971">
    <property type="entry name" value="Glyco_hydro_92"/>
    <property type="match status" value="1"/>
</dbReference>
<dbReference type="PANTHER" id="PTHR12143:SF43">
    <property type="entry name" value="PUTATIVE-RELATED"/>
    <property type="match status" value="1"/>
</dbReference>
<evidence type="ECO:0000256" key="1">
    <source>
        <dbReference type="ARBA" id="ARBA00001913"/>
    </source>
</evidence>
<organism evidence="8 9">
    <name type="scientific">Mucilaginibacter xinganensis</name>
    <dbReference type="NCBI Taxonomy" id="1234841"/>
    <lineage>
        <taxon>Bacteria</taxon>
        <taxon>Pseudomonadati</taxon>
        <taxon>Bacteroidota</taxon>
        <taxon>Sphingobacteriia</taxon>
        <taxon>Sphingobacteriales</taxon>
        <taxon>Sphingobacteriaceae</taxon>
        <taxon>Mucilaginibacter</taxon>
    </lineage>
</organism>
<keyword evidence="3 6" id="KW-0732">Signal</keyword>
<dbReference type="InterPro" id="IPR008928">
    <property type="entry name" value="6-hairpin_glycosidase_sf"/>
</dbReference>
<dbReference type="InterPro" id="IPR005887">
    <property type="entry name" value="GH92_a_mannosidase_put"/>
</dbReference>
<dbReference type="GO" id="GO:0005829">
    <property type="term" value="C:cytosol"/>
    <property type="evidence" value="ECO:0007669"/>
    <property type="project" value="TreeGrafter"/>
</dbReference>